<dbReference type="eggNOG" id="ENOG502ZD1U">
    <property type="taxonomic scope" value="Bacteria"/>
</dbReference>
<feature type="signal peptide" evidence="1">
    <location>
        <begin position="1"/>
        <end position="29"/>
    </location>
</feature>
<sequence>MKKTYSFSRAGVAACVVAAGVMLAGQAMARTGYDYPYLYKDPRVMGMGGASVAVGGKNSSVFTNPAGLGRLEGGYTVDLLPVTFSYGKTARDFLDDMSDALDIDDEDEQLDAVLDVLADYRGDNGHISLETFPAVGWRGETVAINVGYLGSAKVDMRSHQGYGSEGLLEVDGRLVHGPVFGGAYEHANLRGITTYGASVKFLSMDRLERSYSARGIVDLVDDDDYDLEDDLEDGSAVGFDLGVMHDFQRDHQWSPTVGLSVLNFGDTSFGKAGTIPMTVNLGVSFSPEVRFFNRLVLAADYVDLFNNYEEDSDFMKRVRLGAGLQLWERRWTAMELQAGLYQGHYTFGADLRLAILSLGFVTYAEEMGAYSGQDADRRYMLRMNIGW</sequence>
<accession>D6Z246</accession>
<evidence type="ECO:0000313" key="2">
    <source>
        <dbReference type="EMBL" id="ADH85621.1"/>
    </source>
</evidence>
<proteinExistence type="predicted"/>
<dbReference type="OrthoDB" id="10265at2"/>
<dbReference type="HOGENOM" id="CLU_060936_0_0_7"/>
<evidence type="ECO:0000256" key="1">
    <source>
        <dbReference type="SAM" id="SignalP"/>
    </source>
</evidence>
<evidence type="ECO:0008006" key="4">
    <source>
        <dbReference type="Google" id="ProtNLM"/>
    </source>
</evidence>
<dbReference type="Gene3D" id="2.40.160.60">
    <property type="entry name" value="Outer membrane protein transport protein (OMPP1/FadL/TodX)"/>
    <property type="match status" value="1"/>
</dbReference>
<dbReference type="Proteomes" id="UP000001508">
    <property type="component" value="Chromosome"/>
</dbReference>
<name>D6Z246_DESAT</name>
<dbReference type="STRING" id="589865.DaAHT2_0917"/>
<dbReference type="InParanoid" id="D6Z246"/>
<feature type="chain" id="PRO_5003091513" description="DUF5723 domain-containing protein" evidence="1">
    <location>
        <begin position="30"/>
        <end position="387"/>
    </location>
</feature>
<organism evidence="2 3">
    <name type="scientific">Desulfurivibrio alkaliphilus (strain DSM 19089 / UNIQEM U267 / AHT2)</name>
    <dbReference type="NCBI Taxonomy" id="589865"/>
    <lineage>
        <taxon>Bacteria</taxon>
        <taxon>Pseudomonadati</taxon>
        <taxon>Thermodesulfobacteriota</taxon>
        <taxon>Desulfobulbia</taxon>
        <taxon>Desulfobulbales</taxon>
        <taxon>Desulfobulbaceae</taxon>
        <taxon>Desulfurivibrio</taxon>
    </lineage>
</organism>
<keyword evidence="1" id="KW-0732">Signal</keyword>
<evidence type="ECO:0000313" key="3">
    <source>
        <dbReference type="Proteomes" id="UP000001508"/>
    </source>
</evidence>
<protein>
    <recommendedName>
        <fullName evidence="4">DUF5723 domain-containing protein</fullName>
    </recommendedName>
</protein>
<dbReference type="AlphaFoldDB" id="D6Z246"/>
<keyword evidence="3" id="KW-1185">Reference proteome</keyword>
<dbReference type="KEGG" id="dak:DaAHT2_0917"/>
<gene>
    <name evidence="2" type="ordered locus">DaAHT2_0917</name>
</gene>
<dbReference type="RefSeq" id="WP_013163151.1">
    <property type="nucleotide sequence ID" value="NC_014216.1"/>
</dbReference>
<reference evidence="3" key="1">
    <citation type="submission" date="2010-02" db="EMBL/GenBank/DDBJ databases">
        <title>Complete sequence of Desulfurivibrio alkaliphilus AHT2.</title>
        <authorList>
            <consortium name="US DOE Joint Genome Institute"/>
            <person name="Pitluck S."/>
            <person name="Chertkov O."/>
            <person name="Detter J.C."/>
            <person name="Han C."/>
            <person name="Tapia R."/>
            <person name="Larimer F."/>
            <person name="Land M."/>
            <person name="Hauser L."/>
            <person name="Kyrpides N."/>
            <person name="Mikhailova N."/>
            <person name="Sorokin D.Y."/>
            <person name="Muyzer G."/>
            <person name="Woyke T."/>
        </authorList>
    </citation>
    <scope>NUCLEOTIDE SEQUENCE [LARGE SCALE GENOMIC DNA]</scope>
    <source>
        <strain evidence="3">DSM 19089 / UNIQEM U267 / AHT2</strain>
    </source>
</reference>
<dbReference type="EMBL" id="CP001940">
    <property type="protein sequence ID" value="ADH85621.1"/>
    <property type="molecule type" value="Genomic_DNA"/>
</dbReference>